<dbReference type="InterPro" id="IPR000639">
    <property type="entry name" value="Epox_hydrolase-like"/>
</dbReference>
<keyword evidence="6" id="KW-1185">Reference proteome</keyword>
<feature type="compositionally biased region" description="Basic and acidic residues" evidence="1">
    <location>
        <begin position="312"/>
        <end position="323"/>
    </location>
</feature>
<sequence length="836" mass="90260">MKTEKIRHFTFGGFGYRCRIIDNAAGVTEPIVVVGGAFQDMYANQRLEALWAKSATVISVDLPGSGSADVLPSSFGFDFLTGALVDLLDRLGVSRANVFAASYAVPIAYGLAQRYPERVARLALAGAALVYPPAQRAALQAMVDALSAGDVDAYVRMSTAALLSPGERDICKRGVVSRALARTMASVTDADILRHLASTQRVLDCKGFYTDGIRDVPALVFTGEHDSLTCPGLGREVAATIEGSLFALLRRADHLFHLERPAEVSDLINRFFTDQRLDHLPYLTDLERHPTPARVPPQPVSGPTAPAQPARAGHEASVKRDPGPQKADSGVVTYVQSILDTLARCPDKPVVIGPGDQQVTGRELRDSVHQLARELAARGIGRGHTVSLLTGNTPQALIARYAANLAGARVTPLYEGLSTGVLAHLVDTVETTLLLVDPTRYADLEELRPRLRVAMVATLDPDRHTDDVLAAAARQPAAPFAVPVGDDDDWCIRHTGGTTSGMPKSLQMRHGPYRRGLEHLCTLTDAPPRYLACTPLSHVAGLCADLALLQGGAVVLQTSFDPGQALAAIERERITRLWLLPPLLHQLLDHPALPTTDTSSIQRITYGGSPASATRLRQTEKVFGQVLHSWYGQNETLGLTEVHPKEHDVIGRHGQITVGRALPGVELSIRDPHGNILPAGSEGEIHARADTMMSGYWKQPELTARVLNDGWVRTGDLGYLDDDGYLFLIDRSQDTITVPDGHIYPSEIETVLTAHPAVAQCAVFGVEHGRGAERVHAAVVLTDGHRAGSAELRAFVTANKGSHHAPYAFHFMEALPLTSIGKPDKQALRRAFERPQ</sequence>
<dbReference type="InterPro" id="IPR050237">
    <property type="entry name" value="ATP-dep_AMP-bd_enzyme"/>
</dbReference>
<dbReference type="PANTHER" id="PTHR43767:SF7">
    <property type="entry name" value="MEDIUM_LONG-CHAIN-FATTY-ACID--COA LIGASE FADD8"/>
    <property type="match status" value="1"/>
</dbReference>
<gene>
    <name evidence="5" type="ORF">GCM10022244_05280</name>
</gene>
<dbReference type="EMBL" id="BAABAJ010000001">
    <property type="protein sequence ID" value="GAA3897900.1"/>
    <property type="molecule type" value="Genomic_DNA"/>
</dbReference>
<dbReference type="InterPro" id="IPR025110">
    <property type="entry name" value="AMP-bd_C"/>
</dbReference>
<feature type="region of interest" description="Disordered" evidence="1">
    <location>
        <begin position="285"/>
        <end position="328"/>
    </location>
</feature>
<feature type="domain" description="AMP-dependent synthetase/ligase" evidence="2">
    <location>
        <begin position="342"/>
        <end position="697"/>
    </location>
</feature>
<evidence type="ECO:0000256" key="1">
    <source>
        <dbReference type="SAM" id="MobiDB-lite"/>
    </source>
</evidence>
<proteinExistence type="predicted"/>
<dbReference type="InterPro" id="IPR000873">
    <property type="entry name" value="AMP-dep_synth/lig_dom"/>
</dbReference>
<dbReference type="SUPFAM" id="SSF53474">
    <property type="entry name" value="alpha/beta-Hydrolases"/>
    <property type="match status" value="1"/>
</dbReference>
<dbReference type="Pfam" id="PF00501">
    <property type="entry name" value="AMP-binding"/>
    <property type="match status" value="1"/>
</dbReference>
<dbReference type="Gene3D" id="3.30.300.30">
    <property type="match status" value="1"/>
</dbReference>
<evidence type="ECO:0000259" key="4">
    <source>
        <dbReference type="Pfam" id="PF13193"/>
    </source>
</evidence>
<organism evidence="5 6">
    <name type="scientific">Streptomyces gulbargensis</name>
    <dbReference type="NCBI Taxonomy" id="364901"/>
    <lineage>
        <taxon>Bacteria</taxon>
        <taxon>Bacillati</taxon>
        <taxon>Actinomycetota</taxon>
        <taxon>Actinomycetes</taxon>
        <taxon>Kitasatosporales</taxon>
        <taxon>Streptomycetaceae</taxon>
        <taxon>Streptomyces</taxon>
    </lineage>
</organism>
<dbReference type="Pfam" id="PF13193">
    <property type="entry name" value="AMP-binding_C"/>
    <property type="match status" value="1"/>
</dbReference>
<dbReference type="PRINTS" id="PR00412">
    <property type="entry name" value="EPOXHYDRLASE"/>
</dbReference>
<protein>
    <submittedName>
        <fullName evidence="5">Uncharacterized protein</fullName>
    </submittedName>
</protein>
<evidence type="ECO:0000313" key="5">
    <source>
        <dbReference type="EMBL" id="GAA3897900.1"/>
    </source>
</evidence>
<dbReference type="Pfam" id="PF00561">
    <property type="entry name" value="Abhydrolase_1"/>
    <property type="match status" value="1"/>
</dbReference>
<dbReference type="Gene3D" id="3.40.50.1820">
    <property type="entry name" value="alpha/beta hydrolase"/>
    <property type="match status" value="1"/>
</dbReference>
<dbReference type="SUPFAM" id="SSF56801">
    <property type="entry name" value="Acetyl-CoA synthetase-like"/>
    <property type="match status" value="1"/>
</dbReference>
<dbReference type="InterPro" id="IPR029058">
    <property type="entry name" value="AB_hydrolase_fold"/>
</dbReference>
<dbReference type="Gene3D" id="3.40.50.12780">
    <property type="entry name" value="N-terminal domain of ligase-like"/>
    <property type="match status" value="1"/>
</dbReference>
<name>A0ABP7LEA1_9ACTN</name>
<evidence type="ECO:0000313" key="6">
    <source>
        <dbReference type="Proteomes" id="UP001501000"/>
    </source>
</evidence>
<dbReference type="Proteomes" id="UP001501000">
    <property type="component" value="Unassembled WGS sequence"/>
</dbReference>
<dbReference type="InterPro" id="IPR045851">
    <property type="entry name" value="AMP-bd_C_sf"/>
</dbReference>
<dbReference type="InterPro" id="IPR042099">
    <property type="entry name" value="ANL_N_sf"/>
</dbReference>
<accession>A0ABP7LEA1</accession>
<feature type="domain" description="AMP-binding enzyme C-terminal" evidence="4">
    <location>
        <begin position="747"/>
        <end position="822"/>
    </location>
</feature>
<feature type="domain" description="AB hydrolase-1" evidence="3">
    <location>
        <begin position="30"/>
        <end position="261"/>
    </location>
</feature>
<dbReference type="PANTHER" id="PTHR43767">
    <property type="entry name" value="LONG-CHAIN-FATTY-ACID--COA LIGASE"/>
    <property type="match status" value="1"/>
</dbReference>
<evidence type="ECO:0000259" key="3">
    <source>
        <dbReference type="Pfam" id="PF00561"/>
    </source>
</evidence>
<comment type="caution">
    <text evidence="5">The sequence shown here is derived from an EMBL/GenBank/DDBJ whole genome shotgun (WGS) entry which is preliminary data.</text>
</comment>
<evidence type="ECO:0000259" key="2">
    <source>
        <dbReference type="Pfam" id="PF00501"/>
    </source>
</evidence>
<dbReference type="InterPro" id="IPR000073">
    <property type="entry name" value="AB_hydrolase_1"/>
</dbReference>
<reference evidence="6" key="1">
    <citation type="journal article" date="2019" name="Int. J. Syst. Evol. Microbiol.">
        <title>The Global Catalogue of Microorganisms (GCM) 10K type strain sequencing project: providing services to taxonomists for standard genome sequencing and annotation.</title>
        <authorList>
            <consortium name="The Broad Institute Genomics Platform"/>
            <consortium name="The Broad Institute Genome Sequencing Center for Infectious Disease"/>
            <person name="Wu L."/>
            <person name="Ma J."/>
        </authorList>
    </citation>
    <scope>NUCLEOTIDE SEQUENCE [LARGE SCALE GENOMIC DNA]</scope>
    <source>
        <strain evidence="6">JCM 16956</strain>
    </source>
</reference>
<dbReference type="RefSeq" id="WP_345278328.1">
    <property type="nucleotide sequence ID" value="NZ_BAABAJ010000001.1"/>
</dbReference>